<dbReference type="AlphaFoldDB" id="A0AAV9AJY6"/>
<dbReference type="Proteomes" id="UP001179952">
    <property type="component" value="Unassembled WGS sequence"/>
</dbReference>
<reference evidence="1" key="1">
    <citation type="journal article" date="2023" name="Nat. Commun.">
        <title>Diploid and tetraploid genomes of Acorus and the evolution of monocots.</title>
        <authorList>
            <person name="Ma L."/>
            <person name="Liu K.W."/>
            <person name="Li Z."/>
            <person name="Hsiao Y.Y."/>
            <person name="Qi Y."/>
            <person name="Fu T."/>
            <person name="Tang G.D."/>
            <person name="Zhang D."/>
            <person name="Sun W.H."/>
            <person name="Liu D.K."/>
            <person name="Li Y."/>
            <person name="Chen G.Z."/>
            <person name="Liu X.D."/>
            <person name="Liao X.Y."/>
            <person name="Jiang Y.T."/>
            <person name="Yu X."/>
            <person name="Hao Y."/>
            <person name="Huang J."/>
            <person name="Zhao X.W."/>
            <person name="Ke S."/>
            <person name="Chen Y.Y."/>
            <person name="Wu W.L."/>
            <person name="Hsu J.L."/>
            <person name="Lin Y.F."/>
            <person name="Huang M.D."/>
            <person name="Li C.Y."/>
            <person name="Huang L."/>
            <person name="Wang Z.W."/>
            <person name="Zhao X."/>
            <person name="Zhong W.Y."/>
            <person name="Peng D.H."/>
            <person name="Ahmad S."/>
            <person name="Lan S."/>
            <person name="Zhang J.S."/>
            <person name="Tsai W.C."/>
            <person name="Van de Peer Y."/>
            <person name="Liu Z.J."/>
        </authorList>
    </citation>
    <scope>NUCLEOTIDE SEQUENCE</scope>
    <source>
        <strain evidence="1">SCP</strain>
    </source>
</reference>
<evidence type="ECO:0000313" key="1">
    <source>
        <dbReference type="EMBL" id="KAK1264307.1"/>
    </source>
</evidence>
<proteinExistence type="predicted"/>
<organism evidence="1 2">
    <name type="scientific">Acorus gramineus</name>
    <name type="common">Dwarf sweet flag</name>
    <dbReference type="NCBI Taxonomy" id="55184"/>
    <lineage>
        <taxon>Eukaryota</taxon>
        <taxon>Viridiplantae</taxon>
        <taxon>Streptophyta</taxon>
        <taxon>Embryophyta</taxon>
        <taxon>Tracheophyta</taxon>
        <taxon>Spermatophyta</taxon>
        <taxon>Magnoliopsida</taxon>
        <taxon>Liliopsida</taxon>
        <taxon>Acoraceae</taxon>
        <taxon>Acorus</taxon>
    </lineage>
</organism>
<evidence type="ECO:0000313" key="2">
    <source>
        <dbReference type="Proteomes" id="UP001179952"/>
    </source>
</evidence>
<keyword evidence="2" id="KW-1185">Reference proteome</keyword>
<gene>
    <name evidence="1" type="ORF">QJS04_geneDACA019949</name>
</gene>
<sequence length="86" mass="10220">MNTQKHHEMHHLPKEIPIFERERERERVSYRCRGGDERGGATGSQGWLMEAFAGVRREGRRAWSRRADRIFFFGGLKTERVDVFSR</sequence>
<comment type="caution">
    <text evidence="1">The sequence shown here is derived from an EMBL/GenBank/DDBJ whole genome shotgun (WGS) entry which is preliminary data.</text>
</comment>
<dbReference type="EMBL" id="JAUJYN010000009">
    <property type="protein sequence ID" value="KAK1264307.1"/>
    <property type="molecule type" value="Genomic_DNA"/>
</dbReference>
<accession>A0AAV9AJY6</accession>
<name>A0AAV9AJY6_ACOGR</name>
<reference evidence="1" key="2">
    <citation type="submission" date="2023-06" db="EMBL/GenBank/DDBJ databases">
        <authorList>
            <person name="Ma L."/>
            <person name="Liu K.-W."/>
            <person name="Li Z."/>
            <person name="Hsiao Y.-Y."/>
            <person name="Qi Y."/>
            <person name="Fu T."/>
            <person name="Tang G."/>
            <person name="Zhang D."/>
            <person name="Sun W.-H."/>
            <person name="Liu D.-K."/>
            <person name="Li Y."/>
            <person name="Chen G.-Z."/>
            <person name="Liu X.-D."/>
            <person name="Liao X.-Y."/>
            <person name="Jiang Y.-T."/>
            <person name="Yu X."/>
            <person name="Hao Y."/>
            <person name="Huang J."/>
            <person name="Zhao X.-W."/>
            <person name="Ke S."/>
            <person name="Chen Y.-Y."/>
            <person name="Wu W.-L."/>
            <person name="Hsu J.-L."/>
            <person name="Lin Y.-F."/>
            <person name="Huang M.-D."/>
            <person name="Li C.-Y."/>
            <person name="Huang L."/>
            <person name="Wang Z.-W."/>
            <person name="Zhao X."/>
            <person name="Zhong W.-Y."/>
            <person name="Peng D.-H."/>
            <person name="Ahmad S."/>
            <person name="Lan S."/>
            <person name="Zhang J.-S."/>
            <person name="Tsai W.-C."/>
            <person name="Van De Peer Y."/>
            <person name="Liu Z.-J."/>
        </authorList>
    </citation>
    <scope>NUCLEOTIDE SEQUENCE</scope>
    <source>
        <strain evidence="1">SCP</strain>
        <tissue evidence="1">Leaves</tissue>
    </source>
</reference>
<protein>
    <submittedName>
        <fullName evidence="1">Uncharacterized protein</fullName>
    </submittedName>
</protein>